<evidence type="ECO:0000256" key="1">
    <source>
        <dbReference type="ARBA" id="ARBA00004196"/>
    </source>
</evidence>
<feature type="coiled-coil region" evidence="4">
    <location>
        <begin position="110"/>
        <end position="183"/>
    </location>
</feature>
<evidence type="ECO:0000259" key="7">
    <source>
        <dbReference type="Pfam" id="PF25967"/>
    </source>
</evidence>
<dbReference type="Gene3D" id="1.10.287.470">
    <property type="entry name" value="Helix hairpin bin"/>
    <property type="match status" value="1"/>
</dbReference>
<evidence type="ECO:0000313" key="9">
    <source>
        <dbReference type="Proteomes" id="UP001162030"/>
    </source>
</evidence>
<dbReference type="NCBIfam" id="TIGR01730">
    <property type="entry name" value="RND_mfp"/>
    <property type="match status" value="1"/>
</dbReference>
<keyword evidence="4" id="KW-0175">Coiled coil</keyword>
<evidence type="ECO:0000256" key="5">
    <source>
        <dbReference type="SAM" id="SignalP"/>
    </source>
</evidence>
<comment type="similarity">
    <text evidence="2">Belongs to the membrane fusion protein (MFP) (TC 8.A.1) family.</text>
</comment>
<keyword evidence="9" id="KW-1185">Reference proteome</keyword>
<dbReference type="Gene3D" id="2.40.420.20">
    <property type="match status" value="1"/>
</dbReference>
<keyword evidence="3" id="KW-0813">Transport</keyword>
<reference evidence="8 9" key="1">
    <citation type="submission" date="2023-03" db="EMBL/GenBank/DDBJ databases">
        <authorList>
            <person name="Pearce D."/>
        </authorList>
    </citation>
    <scope>NUCLEOTIDE SEQUENCE [LARGE SCALE GENOMIC DNA]</scope>
    <source>
        <strain evidence="8">Msz</strain>
    </source>
</reference>
<name>A0ABM9I166_9GAMM</name>
<dbReference type="PANTHER" id="PTHR30469:SF12">
    <property type="entry name" value="MULTIDRUG RESISTANCE PROTEIN MDTA"/>
    <property type="match status" value="1"/>
</dbReference>
<comment type="subcellular location">
    <subcellularLocation>
        <location evidence="1">Cell envelope</location>
    </subcellularLocation>
</comment>
<feature type="chain" id="PRO_5045628032" evidence="5">
    <location>
        <begin position="24"/>
        <end position="399"/>
    </location>
</feature>
<evidence type="ECO:0000256" key="4">
    <source>
        <dbReference type="SAM" id="Coils"/>
    </source>
</evidence>
<keyword evidence="5" id="KW-0732">Signal</keyword>
<sequence>MASTLKFLLPSVLLALSGMGAWALIENKAEIKPKTAEREPPAIETVMARPEAVRLNIHSQGVVAPRTEINLVTEISGKVIRIHPAFAAGGFFKSGEVLLAIDPRDYDYAVTKAQALVAEARKELLREQEEAEQAAAEWQALGGGEPSDFVLHKPHLEERRAKLAAAEAELAEARLKRARCELYAPFAGRVRSKQVDIGQYVAVGETLARLYATDVAEVRLPIPADQAEFVDLPLSYADGRDERMGPAVTLSARFGGKVHAWEGRIVRTEGALDDKTGMLYAVAEVREPYGYRKGRPPLAVGLFVHAEIEGLPRNDLIRLPRAALRAGYQVYVVDAEGRLRLRTVEIVRSERDEVVVTGGIESGETVMVSGIDLPVEGMRVTVKAPDGAVQANTSARKGS</sequence>
<evidence type="ECO:0000313" key="8">
    <source>
        <dbReference type="EMBL" id="CAI8822668.1"/>
    </source>
</evidence>
<dbReference type="SUPFAM" id="SSF111369">
    <property type="entry name" value="HlyD-like secretion proteins"/>
    <property type="match status" value="1"/>
</dbReference>
<dbReference type="RefSeq" id="WP_317963926.1">
    <property type="nucleotide sequence ID" value="NZ_OX458333.1"/>
</dbReference>
<accession>A0ABM9I166</accession>
<dbReference type="Gene3D" id="2.40.50.100">
    <property type="match status" value="1"/>
</dbReference>
<proteinExistence type="inferred from homology"/>
<dbReference type="Pfam" id="PF25917">
    <property type="entry name" value="BSH_RND"/>
    <property type="match status" value="1"/>
</dbReference>
<dbReference type="EMBL" id="OX458333">
    <property type="protein sequence ID" value="CAI8822668.1"/>
    <property type="molecule type" value="Genomic_DNA"/>
</dbReference>
<gene>
    <name evidence="8" type="ORF">MSZNOR_1994</name>
</gene>
<dbReference type="InterPro" id="IPR058627">
    <property type="entry name" value="MdtA-like_C"/>
</dbReference>
<organism evidence="8 9">
    <name type="scientific">Methylocaldum szegediense</name>
    <dbReference type="NCBI Taxonomy" id="73780"/>
    <lineage>
        <taxon>Bacteria</taxon>
        <taxon>Pseudomonadati</taxon>
        <taxon>Pseudomonadota</taxon>
        <taxon>Gammaproteobacteria</taxon>
        <taxon>Methylococcales</taxon>
        <taxon>Methylococcaceae</taxon>
        <taxon>Methylocaldum</taxon>
    </lineage>
</organism>
<protein>
    <submittedName>
        <fullName evidence="8">Secretion protein HlyD</fullName>
    </submittedName>
</protein>
<dbReference type="PANTHER" id="PTHR30469">
    <property type="entry name" value="MULTIDRUG RESISTANCE PROTEIN MDTA"/>
    <property type="match status" value="1"/>
</dbReference>
<feature type="domain" description="Multidrug resistance protein MdtA-like C-terminal permuted SH3" evidence="7">
    <location>
        <begin position="330"/>
        <end position="372"/>
    </location>
</feature>
<dbReference type="Proteomes" id="UP001162030">
    <property type="component" value="Chromosome"/>
</dbReference>
<evidence type="ECO:0000256" key="3">
    <source>
        <dbReference type="ARBA" id="ARBA00022448"/>
    </source>
</evidence>
<dbReference type="Gene3D" id="2.40.30.170">
    <property type="match status" value="1"/>
</dbReference>
<dbReference type="InterPro" id="IPR058625">
    <property type="entry name" value="MdtA-like_BSH"/>
</dbReference>
<feature type="signal peptide" evidence="5">
    <location>
        <begin position="1"/>
        <end position="23"/>
    </location>
</feature>
<dbReference type="Pfam" id="PF25967">
    <property type="entry name" value="RND-MFP_C"/>
    <property type="match status" value="1"/>
</dbReference>
<evidence type="ECO:0000259" key="6">
    <source>
        <dbReference type="Pfam" id="PF25917"/>
    </source>
</evidence>
<feature type="domain" description="Multidrug resistance protein MdtA-like barrel-sandwich hybrid" evidence="6">
    <location>
        <begin position="74"/>
        <end position="208"/>
    </location>
</feature>
<evidence type="ECO:0000256" key="2">
    <source>
        <dbReference type="ARBA" id="ARBA00009477"/>
    </source>
</evidence>
<dbReference type="InterPro" id="IPR006143">
    <property type="entry name" value="RND_pump_MFP"/>
</dbReference>